<sequence length="62" mass="6778">MADSMETSLRDEIQSIQQVLSSGSDAAYSLQSKSTEEFNRTTFVKPTPTEARNHAGSGSRKL</sequence>
<comment type="caution">
    <text evidence="2">The sequence shown here is derived from an EMBL/GenBank/DDBJ whole genome shotgun (WGS) entry which is preliminary data.</text>
</comment>
<organism evidence="2 3">
    <name type="scientific">Liparis tanakae</name>
    <name type="common">Tanaka's snailfish</name>
    <dbReference type="NCBI Taxonomy" id="230148"/>
    <lineage>
        <taxon>Eukaryota</taxon>
        <taxon>Metazoa</taxon>
        <taxon>Chordata</taxon>
        <taxon>Craniata</taxon>
        <taxon>Vertebrata</taxon>
        <taxon>Euteleostomi</taxon>
        <taxon>Actinopterygii</taxon>
        <taxon>Neopterygii</taxon>
        <taxon>Teleostei</taxon>
        <taxon>Neoteleostei</taxon>
        <taxon>Acanthomorphata</taxon>
        <taxon>Eupercaria</taxon>
        <taxon>Perciformes</taxon>
        <taxon>Cottioidei</taxon>
        <taxon>Cottales</taxon>
        <taxon>Liparidae</taxon>
        <taxon>Liparis</taxon>
    </lineage>
</organism>
<accession>A0A4Z2EY56</accession>
<dbReference type="AlphaFoldDB" id="A0A4Z2EY56"/>
<reference evidence="2 3" key="1">
    <citation type="submission" date="2019-03" db="EMBL/GenBank/DDBJ databases">
        <title>First draft genome of Liparis tanakae, snailfish: a comprehensive survey of snailfish specific genes.</title>
        <authorList>
            <person name="Kim W."/>
            <person name="Song I."/>
            <person name="Jeong J.-H."/>
            <person name="Kim D."/>
            <person name="Kim S."/>
            <person name="Ryu S."/>
            <person name="Song J.Y."/>
            <person name="Lee S.K."/>
        </authorList>
    </citation>
    <scope>NUCLEOTIDE SEQUENCE [LARGE SCALE GENOMIC DNA]</scope>
    <source>
        <tissue evidence="2">Muscle</tissue>
    </source>
</reference>
<evidence type="ECO:0000313" key="3">
    <source>
        <dbReference type="Proteomes" id="UP000314294"/>
    </source>
</evidence>
<feature type="region of interest" description="Disordered" evidence="1">
    <location>
        <begin position="31"/>
        <end position="62"/>
    </location>
</feature>
<evidence type="ECO:0000256" key="1">
    <source>
        <dbReference type="SAM" id="MobiDB-lite"/>
    </source>
</evidence>
<gene>
    <name evidence="2" type="ORF">EYF80_056572</name>
</gene>
<dbReference type="EMBL" id="SRLO01002294">
    <property type="protein sequence ID" value="TNN33264.1"/>
    <property type="molecule type" value="Genomic_DNA"/>
</dbReference>
<name>A0A4Z2EY56_9TELE</name>
<keyword evidence="3" id="KW-1185">Reference proteome</keyword>
<dbReference type="Proteomes" id="UP000314294">
    <property type="component" value="Unassembled WGS sequence"/>
</dbReference>
<protein>
    <submittedName>
        <fullName evidence="2">Uncharacterized protein</fullName>
    </submittedName>
</protein>
<proteinExistence type="predicted"/>
<evidence type="ECO:0000313" key="2">
    <source>
        <dbReference type="EMBL" id="TNN33264.1"/>
    </source>
</evidence>